<dbReference type="InterPro" id="IPR002547">
    <property type="entry name" value="tRNA-bd_dom"/>
</dbReference>
<dbReference type="InterPro" id="IPR012340">
    <property type="entry name" value="NA-bd_OB-fold"/>
</dbReference>
<dbReference type="GeneID" id="77461962"/>
<dbReference type="PROSITE" id="PS51483">
    <property type="entry name" value="B5"/>
    <property type="match status" value="1"/>
</dbReference>
<dbReference type="CDD" id="cd00769">
    <property type="entry name" value="PheRS_beta_core"/>
    <property type="match status" value="1"/>
</dbReference>
<dbReference type="Pfam" id="PF03483">
    <property type="entry name" value="B3_4"/>
    <property type="match status" value="1"/>
</dbReference>
<comment type="catalytic activity">
    <reaction evidence="14 15">
        <text>tRNA(Phe) + L-phenylalanine + ATP = L-phenylalanyl-tRNA(Phe) + AMP + diphosphate + H(+)</text>
        <dbReference type="Rhea" id="RHEA:19413"/>
        <dbReference type="Rhea" id="RHEA-COMP:9668"/>
        <dbReference type="Rhea" id="RHEA-COMP:9699"/>
        <dbReference type="ChEBI" id="CHEBI:15378"/>
        <dbReference type="ChEBI" id="CHEBI:30616"/>
        <dbReference type="ChEBI" id="CHEBI:33019"/>
        <dbReference type="ChEBI" id="CHEBI:58095"/>
        <dbReference type="ChEBI" id="CHEBI:78442"/>
        <dbReference type="ChEBI" id="CHEBI:78531"/>
        <dbReference type="ChEBI" id="CHEBI:456215"/>
        <dbReference type="EC" id="6.1.1.20"/>
    </reaction>
</comment>
<dbReference type="InterPro" id="IPR036690">
    <property type="entry name" value="Fdx_antiC-bd_sf"/>
</dbReference>
<dbReference type="Pfam" id="PF03147">
    <property type="entry name" value="FDX-ACB"/>
    <property type="match status" value="1"/>
</dbReference>
<dbReference type="GO" id="GO:0000049">
    <property type="term" value="F:tRNA binding"/>
    <property type="evidence" value="ECO:0007669"/>
    <property type="project" value="UniProtKB-UniRule"/>
</dbReference>
<feature type="binding site" evidence="15">
    <location>
        <position position="466"/>
    </location>
    <ligand>
        <name>Mg(2+)</name>
        <dbReference type="ChEBI" id="CHEBI:18420"/>
        <note>shared with alpha subunit</note>
    </ligand>
</feature>
<dbReference type="CDD" id="cd02796">
    <property type="entry name" value="tRNA_bind_bactPheRS"/>
    <property type="match status" value="1"/>
</dbReference>
<keyword evidence="21" id="KW-1185">Reference proteome</keyword>
<evidence type="ECO:0000256" key="4">
    <source>
        <dbReference type="ARBA" id="ARBA00022490"/>
    </source>
</evidence>
<evidence type="ECO:0000313" key="21">
    <source>
        <dbReference type="Proteomes" id="UP000255523"/>
    </source>
</evidence>
<dbReference type="GO" id="GO:0006432">
    <property type="term" value="P:phenylalanyl-tRNA aminoacylation"/>
    <property type="evidence" value="ECO:0007669"/>
    <property type="project" value="UniProtKB-UniRule"/>
</dbReference>
<dbReference type="HAMAP" id="MF_00283">
    <property type="entry name" value="Phe_tRNA_synth_beta1"/>
    <property type="match status" value="1"/>
</dbReference>
<reference evidence="20 21" key="1">
    <citation type="submission" date="2018-06" db="EMBL/GenBank/DDBJ databases">
        <authorList>
            <consortium name="Pathogen Informatics"/>
            <person name="Doyle S."/>
        </authorList>
    </citation>
    <scope>NUCLEOTIDE SEQUENCE [LARGE SCALE GENOMIC DNA]</scope>
    <source>
        <strain evidence="20 21">NCTC11087</strain>
    </source>
</reference>
<keyword evidence="9 15" id="KW-0067">ATP-binding</keyword>
<dbReference type="SUPFAM" id="SSF56037">
    <property type="entry name" value="PheT/TilS domain"/>
    <property type="match status" value="1"/>
</dbReference>
<evidence type="ECO:0000259" key="17">
    <source>
        <dbReference type="PROSITE" id="PS50886"/>
    </source>
</evidence>
<comment type="subunit">
    <text evidence="3 15">Tetramer of two alpha and two beta subunits.</text>
</comment>
<feature type="binding site" evidence="15">
    <location>
        <position position="467"/>
    </location>
    <ligand>
        <name>Mg(2+)</name>
        <dbReference type="ChEBI" id="CHEBI:18420"/>
        <note>shared with alpha subunit</note>
    </ligand>
</feature>
<evidence type="ECO:0000313" key="20">
    <source>
        <dbReference type="EMBL" id="SUO04099.1"/>
    </source>
</evidence>
<dbReference type="Gene3D" id="3.30.930.10">
    <property type="entry name" value="Bira Bifunctional Protein, Domain 2"/>
    <property type="match status" value="1"/>
</dbReference>
<dbReference type="Gene3D" id="2.40.50.140">
    <property type="entry name" value="Nucleic acid-binding proteins"/>
    <property type="match status" value="1"/>
</dbReference>
<dbReference type="Proteomes" id="UP000255523">
    <property type="component" value="Unassembled WGS sequence"/>
</dbReference>
<dbReference type="FunFam" id="2.40.50.140:FF:000045">
    <property type="entry name" value="Phenylalanine--tRNA ligase beta subunit"/>
    <property type="match status" value="1"/>
</dbReference>
<dbReference type="RefSeq" id="WP_022790431.1">
    <property type="nucleotide sequence ID" value="NZ_UHFX01000003.1"/>
</dbReference>
<evidence type="ECO:0000256" key="6">
    <source>
        <dbReference type="ARBA" id="ARBA00022598"/>
    </source>
</evidence>
<dbReference type="AlphaFoldDB" id="A0A380LJV3"/>
<keyword evidence="11 16" id="KW-0694">RNA-binding</keyword>
<dbReference type="InterPro" id="IPR004532">
    <property type="entry name" value="Phe-tRNA-ligase_IIc_bsu_bact"/>
</dbReference>
<dbReference type="NCBIfam" id="TIGR00472">
    <property type="entry name" value="pheT_bact"/>
    <property type="match status" value="1"/>
</dbReference>
<dbReference type="InterPro" id="IPR005147">
    <property type="entry name" value="tRNA_synthase_B5-dom"/>
</dbReference>
<name>A0A380LJV3_9FIRM</name>
<evidence type="ECO:0000256" key="16">
    <source>
        <dbReference type="PROSITE-ProRule" id="PRU00209"/>
    </source>
</evidence>
<evidence type="ECO:0000259" key="18">
    <source>
        <dbReference type="PROSITE" id="PS51447"/>
    </source>
</evidence>
<evidence type="ECO:0000256" key="11">
    <source>
        <dbReference type="ARBA" id="ARBA00022884"/>
    </source>
</evidence>
<dbReference type="GO" id="GO:0140096">
    <property type="term" value="F:catalytic activity, acting on a protein"/>
    <property type="evidence" value="ECO:0007669"/>
    <property type="project" value="UniProtKB-ARBA"/>
</dbReference>
<comment type="similarity">
    <text evidence="2 15">Belongs to the phenylalanyl-tRNA synthetase beta subunit family. Type 1 subfamily.</text>
</comment>
<evidence type="ECO:0000256" key="14">
    <source>
        <dbReference type="ARBA" id="ARBA00049255"/>
    </source>
</evidence>
<keyword evidence="12 15" id="KW-0648">Protein biosynthesis</keyword>
<dbReference type="FunFam" id="3.30.70.380:FF:000001">
    <property type="entry name" value="Phenylalanine--tRNA ligase beta subunit"/>
    <property type="match status" value="1"/>
</dbReference>
<feature type="binding site" evidence="15">
    <location>
        <position position="457"/>
    </location>
    <ligand>
        <name>Mg(2+)</name>
        <dbReference type="ChEBI" id="CHEBI:18420"/>
        <note>shared with alpha subunit</note>
    </ligand>
</feature>
<dbReference type="SUPFAM" id="SSF54991">
    <property type="entry name" value="Anticodon-binding domain of PheRS"/>
    <property type="match status" value="1"/>
</dbReference>
<evidence type="ECO:0000256" key="8">
    <source>
        <dbReference type="ARBA" id="ARBA00022741"/>
    </source>
</evidence>
<evidence type="ECO:0000256" key="3">
    <source>
        <dbReference type="ARBA" id="ARBA00011209"/>
    </source>
</evidence>
<dbReference type="GO" id="GO:0009328">
    <property type="term" value="C:phenylalanine-tRNA ligase complex"/>
    <property type="evidence" value="ECO:0007669"/>
    <property type="project" value="TreeGrafter"/>
</dbReference>
<dbReference type="Pfam" id="PF03484">
    <property type="entry name" value="B5"/>
    <property type="match status" value="1"/>
</dbReference>
<evidence type="ECO:0000259" key="19">
    <source>
        <dbReference type="PROSITE" id="PS51483"/>
    </source>
</evidence>
<evidence type="ECO:0000256" key="15">
    <source>
        <dbReference type="HAMAP-Rule" id="MF_00283"/>
    </source>
</evidence>
<gene>
    <name evidence="15 20" type="primary">pheT</name>
    <name evidence="20" type="ORF">NCTC11087_00990</name>
</gene>
<dbReference type="GO" id="GO:0005524">
    <property type="term" value="F:ATP binding"/>
    <property type="evidence" value="ECO:0007669"/>
    <property type="project" value="UniProtKB-UniRule"/>
</dbReference>
<feature type="domain" description="TRNA-binding" evidence="17">
    <location>
        <begin position="39"/>
        <end position="152"/>
    </location>
</feature>
<dbReference type="Gene3D" id="3.30.70.380">
    <property type="entry name" value="Ferrodoxin-fold anticodon-binding domain"/>
    <property type="match status" value="1"/>
</dbReference>
<dbReference type="EMBL" id="UHFX01000003">
    <property type="protein sequence ID" value="SUO04099.1"/>
    <property type="molecule type" value="Genomic_DNA"/>
</dbReference>
<dbReference type="InterPro" id="IPR033714">
    <property type="entry name" value="tRNA_bind_bactPheRS"/>
</dbReference>
<evidence type="ECO:0000256" key="13">
    <source>
        <dbReference type="ARBA" id="ARBA00023146"/>
    </source>
</evidence>
<keyword evidence="8 15" id="KW-0547">Nucleotide-binding</keyword>
<dbReference type="SUPFAM" id="SSF46955">
    <property type="entry name" value="Putative DNA-binding domain"/>
    <property type="match status" value="1"/>
</dbReference>
<dbReference type="InterPro" id="IPR020825">
    <property type="entry name" value="Phe-tRNA_synthase-like_B3/B4"/>
</dbReference>
<feature type="binding site" evidence="15">
    <location>
        <position position="463"/>
    </location>
    <ligand>
        <name>Mg(2+)</name>
        <dbReference type="ChEBI" id="CHEBI:18420"/>
        <note>shared with alpha subunit</note>
    </ligand>
</feature>
<comment type="cofactor">
    <cofactor evidence="15">
        <name>Mg(2+)</name>
        <dbReference type="ChEBI" id="CHEBI:18420"/>
    </cofactor>
    <text evidence="15">Binds 2 magnesium ions per tetramer.</text>
</comment>
<dbReference type="InterPro" id="IPR005146">
    <property type="entry name" value="B3/B4_tRNA-bd"/>
</dbReference>
<evidence type="ECO:0000256" key="9">
    <source>
        <dbReference type="ARBA" id="ARBA00022840"/>
    </source>
</evidence>
<dbReference type="Pfam" id="PF01588">
    <property type="entry name" value="tRNA_bind"/>
    <property type="match status" value="1"/>
</dbReference>
<dbReference type="SUPFAM" id="SSF50249">
    <property type="entry name" value="Nucleic acid-binding proteins"/>
    <property type="match status" value="1"/>
</dbReference>
<dbReference type="Gene3D" id="3.50.40.10">
    <property type="entry name" value="Phenylalanyl-trna Synthetase, Chain B, domain 3"/>
    <property type="match status" value="1"/>
</dbReference>
<dbReference type="InterPro" id="IPR005121">
    <property type="entry name" value="Fdx_antiC-bd"/>
</dbReference>
<dbReference type="Pfam" id="PF17759">
    <property type="entry name" value="tRNA_synthFbeta"/>
    <property type="match status" value="1"/>
</dbReference>
<proteinExistence type="inferred from homology"/>
<dbReference type="SUPFAM" id="SSF55681">
    <property type="entry name" value="Class II aaRS and biotin synthetases"/>
    <property type="match status" value="1"/>
</dbReference>
<dbReference type="InterPro" id="IPR041616">
    <property type="entry name" value="PheRS_beta_core"/>
</dbReference>
<dbReference type="GO" id="GO:0004826">
    <property type="term" value="F:phenylalanine-tRNA ligase activity"/>
    <property type="evidence" value="ECO:0007669"/>
    <property type="project" value="UniProtKB-UniRule"/>
</dbReference>
<dbReference type="NCBIfam" id="NF045760">
    <property type="entry name" value="YtpR"/>
    <property type="match status" value="1"/>
</dbReference>
<dbReference type="EC" id="6.1.1.20" evidence="15"/>
<evidence type="ECO:0000256" key="12">
    <source>
        <dbReference type="ARBA" id="ARBA00022917"/>
    </source>
</evidence>
<dbReference type="PANTHER" id="PTHR10947">
    <property type="entry name" value="PHENYLALANYL-TRNA SYNTHETASE BETA CHAIN AND LEUCINE-RICH REPEAT-CONTAINING PROTEIN 47"/>
    <property type="match status" value="1"/>
</dbReference>
<dbReference type="Gene3D" id="3.30.56.10">
    <property type="match status" value="2"/>
</dbReference>
<accession>A0A380LJV3</accession>
<dbReference type="SMART" id="SM00873">
    <property type="entry name" value="B3_4"/>
    <property type="match status" value="1"/>
</dbReference>
<comment type="subcellular location">
    <subcellularLocation>
        <location evidence="1 15">Cytoplasm</location>
    </subcellularLocation>
</comment>
<keyword evidence="4 15" id="KW-0963">Cytoplasm</keyword>
<feature type="domain" description="FDX-ACB" evidence="18">
    <location>
        <begin position="702"/>
        <end position="799"/>
    </location>
</feature>
<evidence type="ECO:0000256" key="5">
    <source>
        <dbReference type="ARBA" id="ARBA00022555"/>
    </source>
</evidence>
<dbReference type="OrthoDB" id="9805455at2"/>
<keyword evidence="10 15" id="KW-0460">Magnesium</keyword>
<evidence type="ECO:0000256" key="10">
    <source>
        <dbReference type="ARBA" id="ARBA00022842"/>
    </source>
</evidence>
<protein>
    <recommendedName>
        <fullName evidence="15">Phenylalanine--tRNA ligase beta subunit</fullName>
        <ecNumber evidence="15">6.1.1.20</ecNumber>
    </recommendedName>
    <alternativeName>
        <fullName evidence="15">Phenylalanyl-tRNA synthetase beta subunit</fullName>
        <shortName evidence="15">PheRS</shortName>
    </alternativeName>
</protein>
<keyword evidence="6 15" id="KW-0436">Ligase</keyword>
<keyword evidence="5 16" id="KW-0820">tRNA-binding</keyword>
<dbReference type="PROSITE" id="PS51447">
    <property type="entry name" value="FDX_ACB"/>
    <property type="match status" value="1"/>
</dbReference>
<dbReference type="SMART" id="SM00874">
    <property type="entry name" value="B5"/>
    <property type="match status" value="1"/>
</dbReference>
<keyword evidence="7 15" id="KW-0479">Metal-binding</keyword>
<organism evidence="20 21">
    <name type="scientific">Faecalicoccus pleomorphus</name>
    <dbReference type="NCBI Taxonomy" id="1323"/>
    <lineage>
        <taxon>Bacteria</taxon>
        <taxon>Bacillati</taxon>
        <taxon>Bacillota</taxon>
        <taxon>Erysipelotrichia</taxon>
        <taxon>Erysipelotrichales</taxon>
        <taxon>Erysipelotrichaceae</taxon>
        <taxon>Faecalicoccus</taxon>
    </lineage>
</organism>
<dbReference type="PROSITE" id="PS50886">
    <property type="entry name" value="TRBD"/>
    <property type="match status" value="1"/>
</dbReference>
<dbReference type="GO" id="GO:0000287">
    <property type="term" value="F:magnesium ion binding"/>
    <property type="evidence" value="ECO:0007669"/>
    <property type="project" value="UniProtKB-UniRule"/>
</dbReference>
<feature type="domain" description="B5" evidence="19">
    <location>
        <begin position="404"/>
        <end position="479"/>
    </location>
</feature>
<dbReference type="InterPro" id="IPR009061">
    <property type="entry name" value="DNA-bd_dom_put_sf"/>
</dbReference>
<sequence length="800" mass="89227">MRISRKWLSQYMDISDLSIEEIAQKITDAGLEVEAVEHQSQGTNLVIGEVLECTDHPDSDHLHCTKVNVGNEVLNIVCGAPNVAAGQKVIVALPGAKLPGGEIKKGVIRGQESNGMICSLLELGVDPHLLTEEQKAGIEILDAKAPVGNTDPLQYLGWDDEILEIGLTPNRNDCLASFNMAVEAGAILHREVKLPAYQKASECGGLTKLQVSSKTKKCPLFLGKVIGNITIKESPLWMKELLRASGMHSINNVVDISNIVMLETGQPMHFYDKDAIKNQEITVVDGIQEDYTALDGVTYALQPEDIVITNDGKPIGIAGIMGGDDSKILDTTTGLIIECAIFNHVSIRNTARRLNLATESSVRYQKGIEPLAAQKAVDRAVQLLIEYADAKEIEETVQYGQTPYQPKTLSCQYMAINDRLGTDFTKEEILEVFKRLQWNPIDHQDHFTVDIPSYRTDVEGMADLSEEVIRLIGYDRLPSTLPMMEMTEGKLNPSQRLRRELRQYFTAQGLQDCVTYTLISTKKMEKAILSAGEAIELASPMSEERRYIRTSILPSLIDVVSYNQARHIPNINVFELSDVAAKEGVQTHGAFVLSEELQQTKWTGYSLPADFYTAKGLMEAILEKVGINEKRIHFVANEFDTQHFHPYRSACIRIDQETIGIVGQIHPQYAKETDCKDVILCEFDYGKILASKKAKIKYVPISKYPSVQRDLAFVMDRSMPVSQVVDVINKHGKLDKEMIVKSVEVFDVYQGEHVADNEKSIALRILFQSDKKTLNEEEINTLFNGIIDAIQKECNATLRN</sequence>
<dbReference type="GO" id="GO:0016740">
    <property type="term" value="F:transferase activity"/>
    <property type="evidence" value="ECO:0007669"/>
    <property type="project" value="UniProtKB-ARBA"/>
</dbReference>
<evidence type="ECO:0000256" key="2">
    <source>
        <dbReference type="ARBA" id="ARBA00008653"/>
    </source>
</evidence>
<dbReference type="PANTHER" id="PTHR10947:SF0">
    <property type="entry name" value="PHENYLALANINE--TRNA LIGASE BETA SUBUNIT"/>
    <property type="match status" value="1"/>
</dbReference>
<evidence type="ECO:0000256" key="7">
    <source>
        <dbReference type="ARBA" id="ARBA00022723"/>
    </source>
</evidence>
<keyword evidence="13 15" id="KW-0030">Aminoacyl-tRNA synthetase</keyword>
<evidence type="ECO:0000256" key="1">
    <source>
        <dbReference type="ARBA" id="ARBA00004496"/>
    </source>
</evidence>
<dbReference type="InterPro" id="IPR045864">
    <property type="entry name" value="aa-tRNA-synth_II/BPL/LPL"/>
</dbReference>
<dbReference type="SMART" id="SM00896">
    <property type="entry name" value="FDX-ACB"/>
    <property type="match status" value="1"/>
</dbReference>
<dbReference type="InterPro" id="IPR045060">
    <property type="entry name" value="Phe-tRNA-ligase_IIc_bsu"/>
</dbReference>